<reference evidence="2" key="2">
    <citation type="submission" date="2020-08" db="EMBL/GenBank/DDBJ databases">
        <title>Plant Genome Project.</title>
        <authorList>
            <person name="Zhang R.-G."/>
        </authorList>
    </citation>
    <scope>NUCLEOTIDE SEQUENCE</scope>
    <source>
        <strain evidence="2">Huo1</strain>
        <tissue evidence="2">Leaf</tissue>
    </source>
</reference>
<evidence type="ECO:0000313" key="3">
    <source>
        <dbReference type="Proteomes" id="UP000298416"/>
    </source>
</evidence>
<name>A0A8X8ZGV3_SALSN</name>
<comment type="caution">
    <text evidence="2">The sequence shown here is derived from an EMBL/GenBank/DDBJ whole genome shotgun (WGS) entry which is preliminary data.</text>
</comment>
<feature type="compositionally biased region" description="Basic and acidic residues" evidence="1">
    <location>
        <begin position="170"/>
        <end position="184"/>
    </location>
</feature>
<protein>
    <recommendedName>
        <fullName evidence="4">Myb/SANT-like domain-containing protein</fullName>
    </recommendedName>
</protein>
<reference evidence="2" key="1">
    <citation type="submission" date="2018-01" db="EMBL/GenBank/DDBJ databases">
        <authorList>
            <person name="Mao J.F."/>
        </authorList>
    </citation>
    <scope>NUCLEOTIDE SEQUENCE</scope>
    <source>
        <strain evidence="2">Huo1</strain>
        <tissue evidence="2">Leaf</tissue>
    </source>
</reference>
<dbReference type="Proteomes" id="UP000298416">
    <property type="component" value="Unassembled WGS sequence"/>
</dbReference>
<dbReference type="EMBL" id="PNBA02000013">
    <property type="protein sequence ID" value="KAG6403484.1"/>
    <property type="molecule type" value="Genomic_DNA"/>
</dbReference>
<feature type="region of interest" description="Disordered" evidence="1">
    <location>
        <begin position="150"/>
        <end position="184"/>
    </location>
</feature>
<evidence type="ECO:0008006" key="4">
    <source>
        <dbReference type="Google" id="ProtNLM"/>
    </source>
</evidence>
<organism evidence="2">
    <name type="scientific">Salvia splendens</name>
    <name type="common">Scarlet sage</name>
    <dbReference type="NCBI Taxonomy" id="180675"/>
    <lineage>
        <taxon>Eukaryota</taxon>
        <taxon>Viridiplantae</taxon>
        <taxon>Streptophyta</taxon>
        <taxon>Embryophyta</taxon>
        <taxon>Tracheophyta</taxon>
        <taxon>Spermatophyta</taxon>
        <taxon>Magnoliopsida</taxon>
        <taxon>eudicotyledons</taxon>
        <taxon>Gunneridae</taxon>
        <taxon>Pentapetalae</taxon>
        <taxon>asterids</taxon>
        <taxon>lamiids</taxon>
        <taxon>Lamiales</taxon>
        <taxon>Lamiaceae</taxon>
        <taxon>Nepetoideae</taxon>
        <taxon>Mentheae</taxon>
        <taxon>Salviinae</taxon>
        <taxon>Salvia</taxon>
        <taxon>Salvia subgen. Calosphace</taxon>
        <taxon>core Calosphace</taxon>
    </lineage>
</organism>
<accession>A0A8X8ZGV3</accession>
<keyword evidence="3" id="KW-1185">Reference proteome</keyword>
<proteinExistence type="predicted"/>
<feature type="compositionally biased region" description="Polar residues" evidence="1">
    <location>
        <begin position="151"/>
        <end position="169"/>
    </location>
</feature>
<evidence type="ECO:0000313" key="2">
    <source>
        <dbReference type="EMBL" id="KAG6403484.1"/>
    </source>
</evidence>
<dbReference type="PANTHER" id="PTHR46250">
    <property type="entry name" value="MYB/SANT-LIKE DNA-BINDING DOMAIN PROTEIN-RELATED"/>
    <property type="match status" value="1"/>
</dbReference>
<dbReference type="PANTHER" id="PTHR46250:SF15">
    <property type="entry name" value="OS01G0523800 PROTEIN"/>
    <property type="match status" value="1"/>
</dbReference>
<gene>
    <name evidence="2" type="ORF">SASPL_135707</name>
</gene>
<evidence type="ECO:0000256" key="1">
    <source>
        <dbReference type="SAM" id="MobiDB-lite"/>
    </source>
</evidence>
<dbReference type="AlphaFoldDB" id="A0A8X8ZGV3"/>
<sequence>MSDAKQSKRTALKKEANDDFLLVTLHDLVTHGWKSNNDFRASYLGKLEDAMAIQFPGCKIKGTPHIVSRLIAWKKDYNSLCSILQRNGKQNARFMLDKSWPQFEAWKDIFGKDRANGSNAEVIMDVVNGLYSNEKQGSNRKDEDINLSAEDLSSNNPLLHTSLDSAATERSNHTSKDTHVLTPN</sequence>